<feature type="domain" description="Glutamine amidotransferase type-2" evidence="5">
    <location>
        <begin position="1"/>
        <end position="200"/>
    </location>
</feature>
<dbReference type="Gene3D" id="3.40.50.720">
    <property type="entry name" value="NAD(P)-binding Rossmann-like Domain"/>
    <property type="match status" value="1"/>
</dbReference>
<dbReference type="Gene3D" id="3.40.50.620">
    <property type="entry name" value="HUPs"/>
    <property type="match status" value="1"/>
</dbReference>
<dbReference type="SUPFAM" id="SSF52402">
    <property type="entry name" value="Adenine nucleotide alpha hydrolases-like"/>
    <property type="match status" value="1"/>
</dbReference>
<evidence type="ECO:0000256" key="2">
    <source>
        <dbReference type="ARBA" id="ARBA00012737"/>
    </source>
</evidence>
<dbReference type="InterPro" id="IPR014729">
    <property type="entry name" value="Rossmann-like_a/b/a_fold"/>
</dbReference>
<dbReference type="RefSeq" id="WP_268062001.1">
    <property type="nucleotide sequence ID" value="NZ_JAPQFJ010000014.1"/>
</dbReference>
<protein>
    <recommendedName>
        <fullName evidence="2">asparagine synthase (glutamine-hydrolyzing)</fullName>
        <ecNumber evidence="2">6.3.5.4</ecNumber>
    </recommendedName>
</protein>
<name>A0ABT4DBB0_9CLOT</name>
<dbReference type="PANTHER" id="PTHR43284">
    <property type="entry name" value="ASPARAGINE SYNTHETASE (GLUTAMINE-HYDROLYZING)"/>
    <property type="match status" value="1"/>
</dbReference>
<evidence type="ECO:0000256" key="1">
    <source>
        <dbReference type="ARBA" id="ARBA00005187"/>
    </source>
</evidence>
<dbReference type="Pfam" id="PF08484">
    <property type="entry name" value="Methyltransf_14"/>
    <property type="match status" value="1"/>
</dbReference>
<reference evidence="6" key="1">
    <citation type="submission" date="2022-12" db="EMBL/GenBank/DDBJ databases">
        <title>Clostridium sp. nov., isolated from industrial wastewater.</title>
        <authorList>
            <person name="Jiayan W."/>
        </authorList>
    </citation>
    <scope>NUCLEOTIDE SEQUENCE</scope>
    <source>
        <strain evidence="6">ZC22-4</strain>
    </source>
</reference>
<dbReference type="InterPro" id="IPR051786">
    <property type="entry name" value="ASN_synthetase/amidase"/>
</dbReference>
<evidence type="ECO:0000313" key="6">
    <source>
        <dbReference type="EMBL" id="MCY6959570.1"/>
    </source>
</evidence>
<keyword evidence="7" id="KW-1185">Reference proteome</keyword>
<dbReference type="EMBL" id="JAPQFJ010000014">
    <property type="protein sequence ID" value="MCY6959570.1"/>
    <property type="molecule type" value="Genomic_DNA"/>
</dbReference>
<dbReference type="InterPro" id="IPR013691">
    <property type="entry name" value="MeTrfase_14"/>
</dbReference>
<evidence type="ECO:0000259" key="5">
    <source>
        <dbReference type="PROSITE" id="PS51278"/>
    </source>
</evidence>
<dbReference type="PROSITE" id="PS51278">
    <property type="entry name" value="GATASE_TYPE_2"/>
    <property type="match status" value="1"/>
</dbReference>
<evidence type="ECO:0000256" key="4">
    <source>
        <dbReference type="ARBA" id="ARBA00048741"/>
    </source>
</evidence>
<dbReference type="EC" id="6.3.5.4" evidence="2"/>
<gene>
    <name evidence="6" type="ORF">OW729_13200</name>
</gene>
<organism evidence="6 7">
    <name type="scientific">Clostridium brassicae</name>
    <dbReference type="NCBI Taxonomy" id="2999072"/>
    <lineage>
        <taxon>Bacteria</taxon>
        <taxon>Bacillati</taxon>
        <taxon>Bacillota</taxon>
        <taxon>Clostridia</taxon>
        <taxon>Eubacteriales</taxon>
        <taxon>Clostridiaceae</taxon>
        <taxon>Clostridium</taxon>
    </lineage>
</organism>
<sequence length="686" mass="80772">MSLLLVNQLKNNNKLFELANYGKHKYLTCLAKEINIGFINDEVLFKQDDIVSNESDTLIGFMLGEIYDTEDKKYDLKSKGHIFKSNLDIEYVMHLYEEYGEDELKRFNGKFIICIYDKVKKETIIVNDRYGYYTYFYSVNKGKYTFCNDPNVLLYYIEKRELNQEAVNEFFNFGYLLDNKTLFKNINKLEPASIVKLKNNEVLFDKYWEWTDIKKTIDITYEQAVEKLGLLWIKSIKKIMNKHEKFILPLSGGLDSRAILAAIDFLGFNNKIEKAVTIGQENCWDYLIAKKVCEISNIKHELLHINEKIWLQVVNETIVNSIGGIYCACGIIEKSIGRDICRYPILNGLAGDLVLGGSFLSEKVLSSKVKYNEYCYKCLKSSGLSNINVIKKLNNINLQIDDVDFIKGSIDYYFLNNSRVKNFTVTGALTHGTNYNDIIPFFDNDLIEFIYSLPDKWKLDSQLYKNMLIKFFPKFYLDIPWQKTGKSIKKIGIYTFNLKKIKIKKYNEKLVKMQKSNKSIVLFGASNYGKKSLLLLKLKYKNIVFCDNDSSKWGKYLEGYKIISPKELLKYKSDFIFITSMYYKEISIQLETFNIYNYRYFSVANNKKFLYSSNFIHFSDWIKKDNIRKEIYNTLLDNDCSGFYNTYEIKKLLDNHMNRNVDSWIDILILYTFKKFYQIYFDTNLK</sequence>
<keyword evidence="3" id="KW-0061">Asparagine biosynthesis</keyword>
<evidence type="ECO:0000256" key="3">
    <source>
        <dbReference type="ARBA" id="ARBA00022888"/>
    </source>
</evidence>
<comment type="pathway">
    <text evidence="1">Amino-acid biosynthesis; L-asparagine biosynthesis; L-asparagine from L-aspartate (L-Gln route): step 1/1.</text>
</comment>
<dbReference type="InterPro" id="IPR017932">
    <property type="entry name" value="GATase_2_dom"/>
</dbReference>
<dbReference type="Proteomes" id="UP001144612">
    <property type="component" value="Unassembled WGS sequence"/>
</dbReference>
<dbReference type="InterPro" id="IPR029055">
    <property type="entry name" value="Ntn_hydrolases_N"/>
</dbReference>
<dbReference type="Pfam" id="PF13537">
    <property type="entry name" value="GATase_7"/>
    <property type="match status" value="1"/>
</dbReference>
<dbReference type="InterPro" id="IPR029063">
    <property type="entry name" value="SAM-dependent_MTases_sf"/>
</dbReference>
<proteinExistence type="predicted"/>
<keyword evidence="3" id="KW-0028">Amino-acid biosynthesis</keyword>
<dbReference type="PANTHER" id="PTHR43284:SF1">
    <property type="entry name" value="ASPARAGINE SYNTHETASE"/>
    <property type="match status" value="1"/>
</dbReference>
<comment type="caution">
    <text evidence="6">The sequence shown here is derived from an EMBL/GenBank/DDBJ whole genome shotgun (WGS) entry which is preliminary data.</text>
</comment>
<dbReference type="SUPFAM" id="SSF56235">
    <property type="entry name" value="N-terminal nucleophile aminohydrolases (Ntn hydrolases)"/>
    <property type="match status" value="1"/>
</dbReference>
<dbReference type="Gene3D" id="3.60.20.10">
    <property type="entry name" value="Glutamine Phosphoribosylpyrophosphate, subunit 1, domain 1"/>
    <property type="match status" value="1"/>
</dbReference>
<accession>A0ABT4DBB0</accession>
<comment type="catalytic activity">
    <reaction evidence="4">
        <text>L-aspartate + L-glutamine + ATP + H2O = L-asparagine + L-glutamate + AMP + diphosphate + H(+)</text>
        <dbReference type="Rhea" id="RHEA:12228"/>
        <dbReference type="ChEBI" id="CHEBI:15377"/>
        <dbReference type="ChEBI" id="CHEBI:15378"/>
        <dbReference type="ChEBI" id="CHEBI:29985"/>
        <dbReference type="ChEBI" id="CHEBI:29991"/>
        <dbReference type="ChEBI" id="CHEBI:30616"/>
        <dbReference type="ChEBI" id="CHEBI:33019"/>
        <dbReference type="ChEBI" id="CHEBI:58048"/>
        <dbReference type="ChEBI" id="CHEBI:58359"/>
        <dbReference type="ChEBI" id="CHEBI:456215"/>
        <dbReference type="EC" id="6.3.5.4"/>
    </reaction>
</comment>
<evidence type="ECO:0000313" key="7">
    <source>
        <dbReference type="Proteomes" id="UP001144612"/>
    </source>
</evidence>
<dbReference type="SUPFAM" id="SSF53335">
    <property type="entry name" value="S-adenosyl-L-methionine-dependent methyltransferases"/>
    <property type="match status" value="1"/>
</dbReference>